<dbReference type="InterPro" id="IPR001029">
    <property type="entry name" value="Flagellin_N"/>
</dbReference>
<evidence type="ECO:0000259" key="4">
    <source>
        <dbReference type="Pfam" id="PF00669"/>
    </source>
</evidence>
<evidence type="ECO:0000313" key="6">
    <source>
        <dbReference type="EMBL" id="MBP2241979.1"/>
    </source>
</evidence>
<dbReference type="Pfam" id="PF00669">
    <property type="entry name" value="Flagellin_N"/>
    <property type="match status" value="1"/>
</dbReference>
<dbReference type="EMBL" id="JAGIKZ010000014">
    <property type="protein sequence ID" value="MBP2241979.1"/>
    <property type="molecule type" value="Genomic_DNA"/>
</dbReference>
<sequence length="295" mass="32877">MRVTQSMLSNNMLRNLSNNYNKLGKLQEQMNTQKKFTKPSDNPVAAMQGLGYRTDLERIQQFQRNIGEVQKWVDSTDSALDNAISALQRIRELTVKASNGTLEADQREAVTKEIQQLKEQIETIGDTEVGGQYIFNGVDTNKRPSDGYSDGEIKLEVFSGIKLPINTVGKDLFGPLVGGIDTATGQPIDSYLDKLINTINTGTEADISGELKNIDDHIDKFISERATVGARQNRVEMMDERLGQQEVFSTRILSNNEDLDMEKAIIEMTTAESVLRASLSVGSRIIQPTLVDFLR</sequence>
<keyword evidence="6" id="KW-0966">Cell projection</keyword>
<dbReference type="SUPFAM" id="SSF64518">
    <property type="entry name" value="Phase 1 flagellin"/>
    <property type="match status" value="1"/>
</dbReference>
<comment type="caution">
    <text evidence="6">The sequence shown here is derived from an EMBL/GenBank/DDBJ whole genome shotgun (WGS) entry which is preliminary data.</text>
</comment>
<protein>
    <submittedName>
        <fullName evidence="6">Flagellar hook-associated protein 3 FlgL</fullName>
    </submittedName>
</protein>
<keyword evidence="7" id="KW-1185">Reference proteome</keyword>
<evidence type="ECO:0000256" key="1">
    <source>
        <dbReference type="ARBA" id="ARBA00004365"/>
    </source>
</evidence>
<feature type="domain" description="Flagellin C-terminal" evidence="5">
    <location>
        <begin position="211"/>
        <end position="293"/>
    </location>
</feature>
<gene>
    <name evidence="6" type="ORF">J2Z40_002552</name>
</gene>
<dbReference type="RefSeq" id="WP_066397841.1">
    <property type="nucleotide sequence ID" value="NZ_JAGIKZ010000014.1"/>
</dbReference>
<accession>A0ABS4RI45</accession>
<keyword evidence="3" id="KW-0975">Bacterial flagellum</keyword>
<dbReference type="PANTHER" id="PTHR42792">
    <property type="entry name" value="FLAGELLIN"/>
    <property type="match status" value="1"/>
</dbReference>
<keyword evidence="6" id="KW-0282">Flagellum</keyword>
<dbReference type="NCBIfam" id="TIGR02550">
    <property type="entry name" value="flagell_flgL"/>
    <property type="match status" value="1"/>
</dbReference>
<keyword evidence="6" id="KW-0969">Cilium</keyword>
<comment type="similarity">
    <text evidence="2">Belongs to the bacterial flagellin family.</text>
</comment>
<proteinExistence type="inferred from homology"/>
<dbReference type="Pfam" id="PF00700">
    <property type="entry name" value="Flagellin_C"/>
    <property type="match status" value="1"/>
</dbReference>
<reference evidence="6 7" key="1">
    <citation type="submission" date="2021-03" db="EMBL/GenBank/DDBJ databases">
        <title>Genomic Encyclopedia of Type Strains, Phase IV (KMG-IV): sequencing the most valuable type-strain genomes for metagenomic binning, comparative biology and taxonomic classification.</title>
        <authorList>
            <person name="Goeker M."/>
        </authorList>
    </citation>
    <scope>NUCLEOTIDE SEQUENCE [LARGE SCALE GENOMIC DNA]</scope>
    <source>
        <strain evidence="6 7">DSM 26675</strain>
    </source>
</reference>
<name>A0ABS4RI45_9BACI</name>
<evidence type="ECO:0000259" key="5">
    <source>
        <dbReference type="Pfam" id="PF00700"/>
    </source>
</evidence>
<evidence type="ECO:0000313" key="7">
    <source>
        <dbReference type="Proteomes" id="UP001519293"/>
    </source>
</evidence>
<dbReference type="Gene3D" id="1.20.1330.10">
    <property type="entry name" value="f41 fragment of flagellin, N-terminal domain"/>
    <property type="match status" value="1"/>
</dbReference>
<evidence type="ECO:0000256" key="3">
    <source>
        <dbReference type="ARBA" id="ARBA00023143"/>
    </source>
</evidence>
<dbReference type="InterPro" id="IPR013384">
    <property type="entry name" value="Flagell_FlgL"/>
</dbReference>
<feature type="domain" description="Flagellin N-terminal" evidence="4">
    <location>
        <begin position="5"/>
        <end position="139"/>
    </location>
</feature>
<evidence type="ECO:0000256" key="2">
    <source>
        <dbReference type="ARBA" id="ARBA00005709"/>
    </source>
</evidence>
<dbReference type="InterPro" id="IPR046358">
    <property type="entry name" value="Flagellin_C"/>
</dbReference>
<dbReference type="Proteomes" id="UP001519293">
    <property type="component" value="Unassembled WGS sequence"/>
</dbReference>
<dbReference type="PANTHER" id="PTHR42792:SF1">
    <property type="entry name" value="FLAGELLAR HOOK-ASSOCIATED PROTEIN 3"/>
    <property type="match status" value="1"/>
</dbReference>
<organism evidence="6 7">
    <name type="scientific">Cytobacillus eiseniae</name>
    <dbReference type="NCBI Taxonomy" id="762947"/>
    <lineage>
        <taxon>Bacteria</taxon>
        <taxon>Bacillati</taxon>
        <taxon>Bacillota</taxon>
        <taxon>Bacilli</taxon>
        <taxon>Bacillales</taxon>
        <taxon>Bacillaceae</taxon>
        <taxon>Cytobacillus</taxon>
    </lineage>
</organism>
<dbReference type="InterPro" id="IPR001492">
    <property type="entry name" value="Flagellin"/>
</dbReference>
<comment type="subcellular location">
    <subcellularLocation>
        <location evidence="1">Bacterial flagellum</location>
    </subcellularLocation>
</comment>